<dbReference type="Gene3D" id="2.30.110.10">
    <property type="entry name" value="Electron Transport, Fmn-binding Protein, Chain A"/>
    <property type="match status" value="1"/>
</dbReference>
<dbReference type="RefSeq" id="WP_260394885.1">
    <property type="nucleotide sequence ID" value="NZ_JACHKA010000001.1"/>
</dbReference>
<sequence>MDLYDAAILALEWTKAQGQAFRSSTSEGQTVMSDSFADFSSDDVRLLIANHRLAWVCSVRAGAPEAAQLPLIGEYDEAGRLISLIGHLARGNPLCERLQAERAALILFNGPNAYVSPEHAGLRDWAPTWNYANLRIRAEVRVDEALTDEAIDTLAAAMEQGRADPWTRGAIAHRYASMARAIIGFRATVTEIAGRFKFGQDERDEVYANIIARLPDPEVTEWMARLNNR</sequence>
<organism evidence="1 2">
    <name type="scientific">Sphingobium lignivorans</name>
    <dbReference type="NCBI Taxonomy" id="2735886"/>
    <lineage>
        <taxon>Bacteria</taxon>
        <taxon>Pseudomonadati</taxon>
        <taxon>Pseudomonadota</taxon>
        <taxon>Alphaproteobacteria</taxon>
        <taxon>Sphingomonadales</taxon>
        <taxon>Sphingomonadaceae</taxon>
        <taxon>Sphingobium</taxon>
    </lineage>
</organism>
<name>A0ABR6NHL2_9SPHN</name>
<dbReference type="InterPro" id="IPR012349">
    <property type="entry name" value="Split_barrel_FMN-bd"/>
</dbReference>
<protein>
    <submittedName>
        <fullName evidence="1">Transcriptional regulator</fullName>
    </submittedName>
</protein>
<evidence type="ECO:0000313" key="1">
    <source>
        <dbReference type="EMBL" id="MBB5986756.1"/>
    </source>
</evidence>
<evidence type="ECO:0000313" key="2">
    <source>
        <dbReference type="Proteomes" id="UP001138540"/>
    </source>
</evidence>
<dbReference type="PANTHER" id="PTHR35802:SF1">
    <property type="entry name" value="PROTEASE SYNTHASE AND SPORULATION PROTEIN PAI 2"/>
    <property type="match status" value="1"/>
</dbReference>
<dbReference type="PIRSF" id="PIRSF010372">
    <property type="entry name" value="PaiB"/>
    <property type="match status" value="1"/>
</dbReference>
<accession>A0ABR6NHL2</accession>
<dbReference type="Proteomes" id="UP001138540">
    <property type="component" value="Unassembled WGS sequence"/>
</dbReference>
<reference evidence="1 2" key="1">
    <citation type="submission" date="2020-08" db="EMBL/GenBank/DDBJ databases">
        <title>Exploring microbial biodiversity for novel pathways involved in the catabolism of aromatic compounds derived from lignin.</title>
        <authorList>
            <person name="Elkins J."/>
        </authorList>
    </citation>
    <scope>NUCLEOTIDE SEQUENCE [LARGE SCALE GENOMIC DNA]</scope>
    <source>
        <strain evidence="1 2">B1D3A</strain>
    </source>
</reference>
<proteinExistence type="predicted"/>
<keyword evidence="2" id="KW-1185">Reference proteome</keyword>
<dbReference type="InterPro" id="IPR007396">
    <property type="entry name" value="TR_PAI2-type"/>
</dbReference>
<dbReference type="PANTHER" id="PTHR35802">
    <property type="entry name" value="PROTEASE SYNTHASE AND SPORULATION PROTEIN PAI 2"/>
    <property type="match status" value="1"/>
</dbReference>
<dbReference type="EMBL" id="JACHKA010000001">
    <property type="protein sequence ID" value="MBB5986756.1"/>
    <property type="molecule type" value="Genomic_DNA"/>
</dbReference>
<gene>
    <name evidence="1" type="ORF">HNP60_002730</name>
</gene>
<dbReference type="Pfam" id="PF04299">
    <property type="entry name" value="FMN_bind_2"/>
    <property type="match status" value="1"/>
</dbReference>
<comment type="caution">
    <text evidence="1">The sequence shown here is derived from an EMBL/GenBank/DDBJ whole genome shotgun (WGS) entry which is preliminary data.</text>
</comment>
<dbReference type="SUPFAM" id="SSF50475">
    <property type="entry name" value="FMN-binding split barrel"/>
    <property type="match status" value="1"/>
</dbReference>